<dbReference type="SUPFAM" id="SSF88723">
    <property type="entry name" value="PIN domain-like"/>
    <property type="match status" value="1"/>
</dbReference>
<reference evidence="2 3" key="1">
    <citation type="submission" date="2024-09" db="EMBL/GenBank/DDBJ databases">
        <authorList>
            <person name="Sun Q."/>
            <person name="Mori K."/>
        </authorList>
    </citation>
    <scope>NUCLEOTIDE SEQUENCE [LARGE SCALE GENOMIC DNA]</scope>
    <source>
        <strain evidence="2 3">NCAIM B.02336</strain>
    </source>
</reference>
<evidence type="ECO:0000313" key="2">
    <source>
        <dbReference type="EMBL" id="MFC0591115.1"/>
    </source>
</evidence>
<evidence type="ECO:0000313" key="3">
    <source>
        <dbReference type="Proteomes" id="UP001589834"/>
    </source>
</evidence>
<accession>A0ABV6PMT0</accession>
<dbReference type="RefSeq" id="WP_293224339.1">
    <property type="nucleotide sequence ID" value="NZ_JBHLTN010000002.1"/>
</dbReference>
<dbReference type="Pfam" id="PF01850">
    <property type="entry name" value="PIN"/>
    <property type="match status" value="1"/>
</dbReference>
<keyword evidence="3" id="KW-1185">Reference proteome</keyword>
<organism evidence="2 3">
    <name type="scientific">Ottowia pentelensis</name>
    <dbReference type="NCBI Taxonomy" id="511108"/>
    <lineage>
        <taxon>Bacteria</taxon>
        <taxon>Pseudomonadati</taxon>
        <taxon>Pseudomonadota</taxon>
        <taxon>Betaproteobacteria</taxon>
        <taxon>Burkholderiales</taxon>
        <taxon>Comamonadaceae</taxon>
        <taxon>Ottowia</taxon>
    </lineage>
</organism>
<comment type="caution">
    <text evidence="2">The sequence shown here is derived from an EMBL/GenBank/DDBJ whole genome shotgun (WGS) entry which is preliminary data.</text>
</comment>
<sequence>MDTNLWVYRLDQREPEKSRFIAQWLRALAREHEIVISTQVLIELRAVLMGKLKPAFSEDDTRDALDALDAFEVVATHAALVLDAHELAAQEQLSWFDALIAEAALRSQCSVLFSEDFSHGRRLTASLLVQNPFRSM</sequence>
<dbReference type="InterPro" id="IPR002716">
    <property type="entry name" value="PIN_dom"/>
</dbReference>
<proteinExistence type="predicted"/>
<evidence type="ECO:0000259" key="1">
    <source>
        <dbReference type="Pfam" id="PF01850"/>
    </source>
</evidence>
<protein>
    <submittedName>
        <fullName evidence="2">PIN domain-containing protein</fullName>
    </submittedName>
</protein>
<dbReference type="Gene3D" id="3.40.50.1010">
    <property type="entry name" value="5'-nuclease"/>
    <property type="match status" value="1"/>
</dbReference>
<gene>
    <name evidence="2" type="ORF">ACFFGG_00960</name>
</gene>
<name>A0ABV6PMT0_9BURK</name>
<feature type="domain" description="PIN" evidence="1">
    <location>
        <begin position="2"/>
        <end position="116"/>
    </location>
</feature>
<dbReference type="InterPro" id="IPR029060">
    <property type="entry name" value="PIN-like_dom_sf"/>
</dbReference>
<dbReference type="EMBL" id="JBHLTN010000002">
    <property type="protein sequence ID" value="MFC0591115.1"/>
    <property type="molecule type" value="Genomic_DNA"/>
</dbReference>
<dbReference type="Proteomes" id="UP001589834">
    <property type="component" value="Unassembled WGS sequence"/>
</dbReference>
<dbReference type="CDD" id="cd18692">
    <property type="entry name" value="PIN_VapC-like"/>
    <property type="match status" value="1"/>
</dbReference>